<protein>
    <recommendedName>
        <fullName evidence="7">ABC-2 type transporter transmembrane domain-containing protein</fullName>
    </recommendedName>
</protein>
<evidence type="ECO:0000256" key="2">
    <source>
        <dbReference type="ARBA" id="ARBA00022475"/>
    </source>
</evidence>
<evidence type="ECO:0000313" key="9">
    <source>
        <dbReference type="Proteomes" id="UP000050544"/>
    </source>
</evidence>
<feature type="domain" description="ABC-2 type transporter transmembrane" evidence="7">
    <location>
        <begin position="19"/>
        <end position="377"/>
    </location>
</feature>
<dbReference type="OrthoDB" id="142621at2"/>
<feature type="transmembrane region" description="Helical" evidence="6">
    <location>
        <begin position="235"/>
        <end position="256"/>
    </location>
</feature>
<dbReference type="Pfam" id="PF12698">
    <property type="entry name" value="ABC2_membrane_3"/>
    <property type="match status" value="1"/>
</dbReference>
<keyword evidence="3 6" id="KW-0812">Transmembrane</keyword>
<proteinExistence type="predicted"/>
<keyword evidence="5 6" id="KW-0472">Membrane</keyword>
<comment type="caution">
    <text evidence="8">The sequence shown here is derived from an EMBL/GenBank/DDBJ whole genome shotgun (WGS) entry which is preliminary data.</text>
</comment>
<feature type="transmembrane region" description="Helical" evidence="6">
    <location>
        <begin position="303"/>
        <end position="322"/>
    </location>
</feature>
<evidence type="ECO:0000256" key="4">
    <source>
        <dbReference type="ARBA" id="ARBA00022989"/>
    </source>
</evidence>
<comment type="subcellular location">
    <subcellularLocation>
        <location evidence="1">Cell membrane</location>
        <topology evidence="1">Multi-pass membrane protein</topology>
    </subcellularLocation>
</comment>
<feature type="transmembrane region" description="Helical" evidence="6">
    <location>
        <begin position="173"/>
        <end position="198"/>
    </location>
</feature>
<evidence type="ECO:0000256" key="3">
    <source>
        <dbReference type="ARBA" id="ARBA00022692"/>
    </source>
</evidence>
<keyword evidence="4 6" id="KW-1133">Transmembrane helix</keyword>
<keyword evidence="9" id="KW-1185">Reference proteome</keyword>
<dbReference type="InterPro" id="IPR051449">
    <property type="entry name" value="ABC-2_transporter_component"/>
</dbReference>
<dbReference type="InterPro" id="IPR013525">
    <property type="entry name" value="ABC2_TM"/>
</dbReference>
<feature type="transmembrane region" description="Helical" evidence="6">
    <location>
        <begin position="268"/>
        <end position="291"/>
    </location>
</feature>
<name>A0A0P6XFT0_9CHLR</name>
<evidence type="ECO:0000313" key="8">
    <source>
        <dbReference type="EMBL" id="KPL82285.1"/>
    </source>
</evidence>
<evidence type="ECO:0000259" key="7">
    <source>
        <dbReference type="Pfam" id="PF12698"/>
    </source>
</evidence>
<feature type="transmembrane region" description="Helical" evidence="6">
    <location>
        <begin position="355"/>
        <end position="376"/>
    </location>
</feature>
<keyword evidence="2" id="KW-1003">Cell membrane</keyword>
<dbReference type="PANTHER" id="PTHR30294">
    <property type="entry name" value="MEMBRANE COMPONENT OF ABC TRANSPORTER YHHJ-RELATED"/>
    <property type="match status" value="1"/>
</dbReference>
<dbReference type="RefSeq" id="WP_054521742.1">
    <property type="nucleotide sequence ID" value="NZ_LGKO01000005.1"/>
</dbReference>
<organism evidence="8 9">
    <name type="scientific">Thermanaerothrix daxensis</name>
    <dbReference type="NCBI Taxonomy" id="869279"/>
    <lineage>
        <taxon>Bacteria</taxon>
        <taxon>Bacillati</taxon>
        <taxon>Chloroflexota</taxon>
        <taxon>Anaerolineae</taxon>
        <taxon>Anaerolineales</taxon>
        <taxon>Anaerolineaceae</taxon>
        <taxon>Thermanaerothrix</taxon>
    </lineage>
</organism>
<accession>A0A0P6XFT0</accession>
<reference evidence="8 9" key="1">
    <citation type="submission" date="2015-07" db="EMBL/GenBank/DDBJ databases">
        <title>Whole genome sequence of Thermanaerothrix daxensis DSM 23592.</title>
        <authorList>
            <person name="Hemp J."/>
            <person name="Ward L.M."/>
            <person name="Pace L.A."/>
            <person name="Fischer W.W."/>
        </authorList>
    </citation>
    <scope>NUCLEOTIDE SEQUENCE [LARGE SCALE GENOMIC DNA]</scope>
    <source>
        <strain evidence="8 9">GNS-1</strain>
    </source>
</reference>
<evidence type="ECO:0000256" key="5">
    <source>
        <dbReference type="ARBA" id="ARBA00023136"/>
    </source>
</evidence>
<dbReference type="EMBL" id="LGKO01000005">
    <property type="protein sequence ID" value="KPL82285.1"/>
    <property type="molecule type" value="Genomic_DNA"/>
</dbReference>
<dbReference type="STRING" id="869279.SE15_08745"/>
<feature type="transmembrane region" description="Helical" evidence="6">
    <location>
        <begin position="21"/>
        <end position="44"/>
    </location>
</feature>
<dbReference type="GO" id="GO:0140359">
    <property type="term" value="F:ABC-type transporter activity"/>
    <property type="evidence" value="ECO:0007669"/>
    <property type="project" value="InterPro"/>
</dbReference>
<dbReference type="GO" id="GO:0005886">
    <property type="term" value="C:plasma membrane"/>
    <property type="evidence" value="ECO:0007669"/>
    <property type="project" value="UniProtKB-SubCell"/>
</dbReference>
<evidence type="ECO:0000256" key="6">
    <source>
        <dbReference type="SAM" id="Phobius"/>
    </source>
</evidence>
<sequence>MSKTWIVFRHEYLRHVKRKGFILGLLSIPIFLVVSMGISIVAALSSEDMRPVGYVDLSGLFANAQPLPPQNTGWLDRDVEMRPFENEAAARRALEAGEIQAYYVIAADYLRTGNVRLVTSHTVEADIHRQFSKFLLTHLLKDEDPTVRDRVLEGPNLTLHTLTSNQKIGSRNFFSLLVALFCGVIFVIAISTSGGYLLRAVVEEKENRTIEVILTSISTDSLMVGKVLGNLCVGLTQLLFWLLMGGLAALFALRAFPDFQGMEINASFFGLVALTFLPGFVMIAALMTTVGATATESREAQQIAGLFTLPAIVPFWFMGAIIEHPNSPLAIGFSLFPFTAPMTLPLRAMVTNLPVWQIVLSVAVLWAAAAAAIWLASRAFRLGMLLYGKRLTLAQILRSR</sequence>
<dbReference type="Proteomes" id="UP000050544">
    <property type="component" value="Unassembled WGS sequence"/>
</dbReference>
<gene>
    <name evidence="8" type="ORF">SE15_08745</name>
</gene>
<evidence type="ECO:0000256" key="1">
    <source>
        <dbReference type="ARBA" id="ARBA00004651"/>
    </source>
</evidence>
<dbReference type="PANTHER" id="PTHR30294:SF29">
    <property type="entry name" value="MULTIDRUG ABC TRANSPORTER PERMEASE YBHS-RELATED"/>
    <property type="match status" value="1"/>
</dbReference>
<dbReference type="AlphaFoldDB" id="A0A0P6XFT0"/>